<evidence type="ECO:0000313" key="2">
    <source>
        <dbReference type="Proteomes" id="UP000321571"/>
    </source>
</evidence>
<organism evidence="1 2">
    <name type="scientific">Aeromicrobium terrae</name>
    <dbReference type="NCBI Taxonomy" id="2498846"/>
    <lineage>
        <taxon>Bacteria</taxon>
        <taxon>Bacillati</taxon>
        <taxon>Actinomycetota</taxon>
        <taxon>Actinomycetes</taxon>
        <taxon>Propionibacteriales</taxon>
        <taxon>Nocardioidaceae</taxon>
        <taxon>Aeromicrobium</taxon>
    </lineage>
</organism>
<proteinExistence type="predicted"/>
<evidence type="ECO:0000313" key="1">
    <source>
        <dbReference type="EMBL" id="TXL61994.1"/>
    </source>
</evidence>
<sequence length="272" mass="28454">MVLATPLRSSLGLSGEHDGLAVVDLRHPDAVESVLGRLHDGGDVPIVTCAAADEEAVRRLITFTQIRYPGFRACLEPLPGTPLAVGVVSSLVDDLHGDDVFAWRLAALDLLRASLWSAVWLPSVTGLSTPTPSLFQHVRSWLPGSGFLAVAAPEPRVLPARSAPVSGVEARPDSALIHSPLTRPTWVVDAVAKAVQPQSVSAVETVREPIDVYGTEAAVELVAVPVSFASASRPDSAAVVACPACGVRHARPTCPVCKMSAQPGRATQGARP</sequence>
<dbReference type="AlphaFoldDB" id="A0A5C8NJF1"/>
<keyword evidence="2" id="KW-1185">Reference proteome</keyword>
<gene>
    <name evidence="1" type="ORF">FHP06_04585</name>
</gene>
<name>A0A5C8NJF1_9ACTN</name>
<dbReference type="OrthoDB" id="3748013at2"/>
<dbReference type="RefSeq" id="WP_147684244.1">
    <property type="nucleotide sequence ID" value="NZ_VDUX01000002.1"/>
</dbReference>
<accession>A0A5C8NJF1</accession>
<comment type="caution">
    <text evidence="1">The sequence shown here is derived from an EMBL/GenBank/DDBJ whole genome shotgun (WGS) entry which is preliminary data.</text>
</comment>
<protein>
    <submittedName>
        <fullName evidence="1">Uncharacterized protein</fullName>
    </submittedName>
</protein>
<dbReference type="EMBL" id="VDUX01000002">
    <property type="protein sequence ID" value="TXL61994.1"/>
    <property type="molecule type" value="Genomic_DNA"/>
</dbReference>
<reference evidence="1 2" key="1">
    <citation type="submission" date="2019-06" db="EMBL/GenBank/DDBJ databases">
        <title>Aeromicrobium sp. nov., isolated from a maize field.</title>
        <authorList>
            <person name="Lin S.-Y."/>
            <person name="Tsai C.-F."/>
            <person name="Young C.-C."/>
        </authorList>
    </citation>
    <scope>NUCLEOTIDE SEQUENCE [LARGE SCALE GENOMIC DNA]</scope>
    <source>
        <strain evidence="1 2">CC-CFT486</strain>
    </source>
</reference>
<dbReference type="Proteomes" id="UP000321571">
    <property type="component" value="Unassembled WGS sequence"/>
</dbReference>